<keyword evidence="2" id="KW-0472">Membrane</keyword>
<feature type="compositionally biased region" description="Pro residues" evidence="1">
    <location>
        <begin position="50"/>
        <end position="62"/>
    </location>
</feature>
<keyword evidence="2" id="KW-0812">Transmembrane</keyword>
<proteinExistence type="predicted"/>
<feature type="compositionally biased region" description="Basic and acidic residues" evidence="1">
    <location>
        <begin position="1"/>
        <end position="14"/>
    </location>
</feature>
<evidence type="ECO:0000313" key="4">
    <source>
        <dbReference type="Proteomes" id="UP000018144"/>
    </source>
</evidence>
<evidence type="ECO:0000256" key="2">
    <source>
        <dbReference type="SAM" id="Phobius"/>
    </source>
</evidence>
<keyword evidence="2" id="KW-1133">Transmembrane helix</keyword>
<dbReference type="EMBL" id="HF936042">
    <property type="protein sequence ID" value="CCX33294.1"/>
    <property type="molecule type" value="Genomic_DNA"/>
</dbReference>
<protein>
    <submittedName>
        <fullName evidence="3">Uncharacterized protein</fullName>
    </submittedName>
</protein>
<reference evidence="3 4" key="1">
    <citation type="journal article" date="2013" name="PLoS Genet.">
        <title>The genome and development-dependent transcriptomes of Pyronema confluens: a window into fungal evolution.</title>
        <authorList>
            <person name="Traeger S."/>
            <person name="Altegoer F."/>
            <person name="Freitag M."/>
            <person name="Gabaldon T."/>
            <person name="Kempken F."/>
            <person name="Kumar A."/>
            <person name="Marcet-Houben M."/>
            <person name="Poggeler S."/>
            <person name="Stajich J.E."/>
            <person name="Nowrousian M."/>
        </authorList>
    </citation>
    <scope>NUCLEOTIDE SEQUENCE [LARGE SCALE GENOMIC DNA]</scope>
    <source>
        <strain evidence="4">CBS 100304</strain>
        <tissue evidence="3">Vegetative mycelium</tissue>
    </source>
</reference>
<feature type="region of interest" description="Disordered" evidence="1">
    <location>
        <begin position="1"/>
        <end position="137"/>
    </location>
</feature>
<dbReference type="AlphaFoldDB" id="U4LMG1"/>
<sequence>MGSNDKKSKDRKSIELGQMSPSGQHRITNPFEDPQYQVDPFRADAEAGPSTPPPSYSPPPRTGSPLQNPFLTPMNPFKDPAPPPPNSKVPSSDDQAPALPPRARVQAQAPSTRASAARAQAPAARAPAPQPPRQRSSVSWYNRNSLIRFLVGVVEAFWFILSGFIGPKVSCGLRFFLHFIVYGVFYAIWYAITYSHYVHEIAGKSSVEIEVRKKERWAQEKRLLLIGCTYMCCVIVYHVLMKLAIFIISARKNQKKQNASAV</sequence>
<accession>U4LMG1</accession>
<keyword evidence="4" id="KW-1185">Reference proteome</keyword>
<feature type="transmembrane region" description="Helical" evidence="2">
    <location>
        <begin position="223"/>
        <end position="248"/>
    </location>
</feature>
<gene>
    <name evidence="3" type="ORF">PCON_14334</name>
</gene>
<evidence type="ECO:0000313" key="3">
    <source>
        <dbReference type="EMBL" id="CCX33294.1"/>
    </source>
</evidence>
<evidence type="ECO:0000256" key="1">
    <source>
        <dbReference type="SAM" id="MobiDB-lite"/>
    </source>
</evidence>
<feature type="compositionally biased region" description="Low complexity" evidence="1">
    <location>
        <begin position="106"/>
        <end position="137"/>
    </location>
</feature>
<feature type="transmembrane region" description="Helical" evidence="2">
    <location>
        <begin position="145"/>
        <end position="166"/>
    </location>
</feature>
<dbReference type="Proteomes" id="UP000018144">
    <property type="component" value="Unassembled WGS sequence"/>
</dbReference>
<name>U4LMG1_PYROM</name>
<organism evidence="3 4">
    <name type="scientific">Pyronema omphalodes (strain CBS 100304)</name>
    <name type="common">Pyronema confluens</name>
    <dbReference type="NCBI Taxonomy" id="1076935"/>
    <lineage>
        <taxon>Eukaryota</taxon>
        <taxon>Fungi</taxon>
        <taxon>Dikarya</taxon>
        <taxon>Ascomycota</taxon>
        <taxon>Pezizomycotina</taxon>
        <taxon>Pezizomycetes</taxon>
        <taxon>Pezizales</taxon>
        <taxon>Pyronemataceae</taxon>
        <taxon>Pyronema</taxon>
    </lineage>
</organism>
<feature type="transmembrane region" description="Helical" evidence="2">
    <location>
        <begin position="172"/>
        <end position="192"/>
    </location>
</feature>